<dbReference type="Gene3D" id="1.10.10.60">
    <property type="entry name" value="Homeodomain-like"/>
    <property type="match status" value="2"/>
</dbReference>
<keyword evidence="2" id="KW-0805">Transcription regulation</keyword>
<gene>
    <name evidence="10" type="ORF">WMQ36_14220</name>
</gene>
<reference evidence="10 11" key="1">
    <citation type="submission" date="2024-03" db="EMBL/GenBank/DDBJ databases">
        <title>Human intestinal bacterial collection.</title>
        <authorList>
            <person name="Pauvert C."/>
            <person name="Hitch T.C.A."/>
            <person name="Clavel T."/>
        </authorList>
    </citation>
    <scope>NUCLEOTIDE SEQUENCE [LARGE SCALE GENOMIC DNA]</scope>
    <source>
        <strain evidence="10 11">CLA-SR-H021</strain>
    </source>
</reference>
<dbReference type="InterPro" id="IPR018060">
    <property type="entry name" value="HTH_AraC"/>
</dbReference>
<evidence type="ECO:0000256" key="6">
    <source>
        <dbReference type="PROSITE-ProRule" id="PRU00169"/>
    </source>
</evidence>
<organism evidence="10 11">
    <name type="scientific">Enterocloster hominis</name>
    <name type="common">ex Hitch et al. 2024</name>
    <dbReference type="NCBI Taxonomy" id="1917870"/>
    <lineage>
        <taxon>Bacteria</taxon>
        <taxon>Bacillati</taxon>
        <taxon>Bacillota</taxon>
        <taxon>Clostridia</taxon>
        <taxon>Lachnospirales</taxon>
        <taxon>Lachnospiraceae</taxon>
        <taxon>Enterocloster</taxon>
    </lineage>
</organism>
<dbReference type="InterPro" id="IPR001789">
    <property type="entry name" value="Sig_transdc_resp-reg_receiver"/>
</dbReference>
<dbReference type="InterPro" id="IPR011006">
    <property type="entry name" value="CheY-like_superfamily"/>
</dbReference>
<evidence type="ECO:0000313" key="11">
    <source>
        <dbReference type="Proteomes" id="UP001454086"/>
    </source>
</evidence>
<dbReference type="InterPro" id="IPR009057">
    <property type="entry name" value="Homeodomain-like_sf"/>
</dbReference>
<dbReference type="PRINTS" id="PR00032">
    <property type="entry name" value="HTHARAC"/>
</dbReference>
<evidence type="ECO:0000259" key="8">
    <source>
        <dbReference type="PROSITE" id="PS01124"/>
    </source>
</evidence>
<dbReference type="Pfam" id="PF12833">
    <property type="entry name" value="HTH_18"/>
    <property type="match status" value="1"/>
</dbReference>
<protein>
    <recommendedName>
        <fullName evidence="1">Stage 0 sporulation protein A homolog</fullName>
    </recommendedName>
</protein>
<keyword evidence="6" id="KW-0597">Phosphoprotein</keyword>
<dbReference type="SUPFAM" id="SSF46689">
    <property type="entry name" value="Homeodomain-like"/>
    <property type="match status" value="2"/>
</dbReference>
<dbReference type="Proteomes" id="UP001454086">
    <property type="component" value="Unassembled WGS sequence"/>
</dbReference>
<dbReference type="SMART" id="SM00448">
    <property type="entry name" value="REC"/>
    <property type="match status" value="1"/>
</dbReference>
<keyword evidence="11" id="KW-1185">Reference proteome</keyword>
<feature type="region of interest" description="Disordered" evidence="7">
    <location>
        <begin position="169"/>
        <end position="225"/>
    </location>
</feature>
<evidence type="ECO:0000256" key="3">
    <source>
        <dbReference type="ARBA" id="ARBA00023125"/>
    </source>
</evidence>
<accession>A0ABV1D6U5</accession>
<evidence type="ECO:0000256" key="7">
    <source>
        <dbReference type="SAM" id="MobiDB-lite"/>
    </source>
</evidence>
<dbReference type="SUPFAM" id="SSF52172">
    <property type="entry name" value="CheY-like"/>
    <property type="match status" value="1"/>
</dbReference>
<feature type="modified residue" description="4-aspartylphosphate" evidence="6">
    <location>
        <position position="57"/>
    </location>
</feature>
<name>A0ABV1D6U5_9FIRM</name>
<dbReference type="PROSITE" id="PS50110">
    <property type="entry name" value="RESPONSE_REGULATORY"/>
    <property type="match status" value="1"/>
</dbReference>
<evidence type="ECO:0000256" key="5">
    <source>
        <dbReference type="ARBA" id="ARBA00024867"/>
    </source>
</evidence>
<sequence>MNRYRILLADDEQIERMALAKRLVKHFGDSLAISEAVNGADALEVFKRERSQIVIMDISMPEMNGAEAAEYIRGMDEDCVIIFLTAYDDFAYAKRAIVIRALDYLLKPCDEDELVSVMEEAMRLTDRRALQKARESGLAAGTVPDGHIPVGQGGNVLGTQEGGAPGIQEGGALGTQEGFAPGTQEGDAPGIPFGDTLGTAAGMGDGSGRSDTIPQGGHGLEDAGAARMAQAAETMREYIRNNYMKEISMQDAARVMNYSDAYFCKLFKQCFDQNFTSYLTNFRVNEAKKLLKNRNISVKDVGMQVGYYDSNYFAKVFKRITGMIPSEYRDSRTQH</sequence>
<dbReference type="PANTHER" id="PTHR43280:SF28">
    <property type="entry name" value="HTH-TYPE TRANSCRIPTIONAL ACTIVATOR RHAS"/>
    <property type="match status" value="1"/>
</dbReference>
<keyword evidence="3" id="KW-0238">DNA-binding</keyword>
<feature type="domain" description="Response regulatory" evidence="9">
    <location>
        <begin position="5"/>
        <end position="122"/>
    </location>
</feature>
<evidence type="ECO:0000256" key="4">
    <source>
        <dbReference type="ARBA" id="ARBA00023163"/>
    </source>
</evidence>
<dbReference type="Pfam" id="PF00072">
    <property type="entry name" value="Response_reg"/>
    <property type="match status" value="1"/>
</dbReference>
<comment type="caution">
    <text evidence="10">The sequence shown here is derived from an EMBL/GenBank/DDBJ whole genome shotgun (WGS) entry which is preliminary data.</text>
</comment>
<dbReference type="PANTHER" id="PTHR43280">
    <property type="entry name" value="ARAC-FAMILY TRANSCRIPTIONAL REGULATOR"/>
    <property type="match status" value="1"/>
</dbReference>
<dbReference type="PROSITE" id="PS01124">
    <property type="entry name" value="HTH_ARAC_FAMILY_2"/>
    <property type="match status" value="1"/>
</dbReference>
<evidence type="ECO:0000313" key="10">
    <source>
        <dbReference type="EMBL" id="MEQ2426127.1"/>
    </source>
</evidence>
<keyword evidence="4" id="KW-0804">Transcription</keyword>
<dbReference type="EMBL" id="JBBMFM010000051">
    <property type="protein sequence ID" value="MEQ2426127.1"/>
    <property type="molecule type" value="Genomic_DNA"/>
</dbReference>
<feature type="domain" description="HTH araC/xylS-type" evidence="8">
    <location>
        <begin position="233"/>
        <end position="331"/>
    </location>
</feature>
<dbReference type="Gene3D" id="3.40.50.2300">
    <property type="match status" value="1"/>
</dbReference>
<evidence type="ECO:0000256" key="1">
    <source>
        <dbReference type="ARBA" id="ARBA00018672"/>
    </source>
</evidence>
<evidence type="ECO:0000256" key="2">
    <source>
        <dbReference type="ARBA" id="ARBA00023015"/>
    </source>
</evidence>
<dbReference type="RefSeq" id="WP_349118299.1">
    <property type="nucleotide sequence ID" value="NZ_JBBMFM010000051.1"/>
</dbReference>
<proteinExistence type="predicted"/>
<dbReference type="CDD" id="cd17536">
    <property type="entry name" value="REC_YesN-like"/>
    <property type="match status" value="1"/>
</dbReference>
<comment type="function">
    <text evidence="5">May play the central regulatory role in sporulation. It may be an element of the effector pathway responsible for the activation of sporulation genes in response to nutritional stress. Spo0A may act in concert with spo0H (a sigma factor) to control the expression of some genes that are critical to the sporulation process.</text>
</comment>
<dbReference type="InterPro" id="IPR020449">
    <property type="entry name" value="Tscrpt_reg_AraC-type_HTH"/>
</dbReference>
<evidence type="ECO:0000259" key="9">
    <source>
        <dbReference type="PROSITE" id="PS50110"/>
    </source>
</evidence>
<dbReference type="SMART" id="SM00342">
    <property type="entry name" value="HTH_ARAC"/>
    <property type="match status" value="1"/>
</dbReference>